<dbReference type="Proteomes" id="UP000439123">
    <property type="component" value="Unassembled WGS sequence"/>
</dbReference>
<protein>
    <submittedName>
        <fullName evidence="2">Uncharacterized protein</fullName>
    </submittedName>
</protein>
<gene>
    <name evidence="2" type="ORF">AERO8C_20232</name>
</gene>
<evidence type="ECO:0000313" key="3">
    <source>
        <dbReference type="Proteomes" id="UP000439123"/>
    </source>
</evidence>
<feature type="transmembrane region" description="Helical" evidence="1">
    <location>
        <begin position="12"/>
        <end position="28"/>
    </location>
</feature>
<name>A0A653L2D4_AERVE</name>
<keyword evidence="1" id="KW-0812">Transmembrane</keyword>
<proteinExistence type="predicted"/>
<dbReference type="AlphaFoldDB" id="A0A653L2D4"/>
<accession>A0A653L2D4</accession>
<dbReference type="EMBL" id="CABWLC010000012">
    <property type="protein sequence ID" value="VXA85082.1"/>
    <property type="molecule type" value="Genomic_DNA"/>
</dbReference>
<evidence type="ECO:0000256" key="1">
    <source>
        <dbReference type="SAM" id="Phobius"/>
    </source>
</evidence>
<keyword evidence="1" id="KW-1133">Transmembrane helix</keyword>
<keyword evidence="1" id="KW-0472">Membrane</keyword>
<reference evidence="2 3" key="1">
    <citation type="submission" date="2019-10" db="EMBL/GenBank/DDBJ databases">
        <authorList>
            <person name="Karimi E."/>
        </authorList>
    </citation>
    <scope>NUCLEOTIDE SEQUENCE [LARGE SCALE GENOMIC DNA]</scope>
    <source>
        <strain evidence="2">Aeromonas sp. 8C</strain>
    </source>
</reference>
<sequence>MRYPNQFKTLNLFRVYVFIFISMRRLFFEYGLNCF</sequence>
<evidence type="ECO:0000313" key="2">
    <source>
        <dbReference type="EMBL" id="VXA85082.1"/>
    </source>
</evidence>
<organism evidence="2 3">
    <name type="scientific">Aeromonas veronii</name>
    <dbReference type="NCBI Taxonomy" id="654"/>
    <lineage>
        <taxon>Bacteria</taxon>
        <taxon>Pseudomonadati</taxon>
        <taxon>Pseudomonadota</taxon>
        <taxon>Gammaproteobacteria</taxon>
        <taxon>Aeromonadales</taxon>
        <taxon>Aeromonadaceae</taxon>
        <taxon>Aeromonas</taxon>
    </lineage>
</organism>